<accession>A0A016WM68</accession>
<protein>
    <submittedName>
        <fullName evidence="2">Uncharacterized protein</fullName>
    </submittedName>
</protein>
<dbReference type="EMBL" id="JARK01000190">
    <property type="protein sequence ID" value="EYC40914.1"/>
    <property type="molecule type" value="Genomic_DNA"/>
</dbReference>
<comment type="caution">
    <text evidence="2">The sequence shown here is derived from an EMBL/GenBank/DDBJ whole genome shotgun (WGS) entry which is preliminary data.</text>
</comment>
<gene>
    <name evidence="2" type="primary">Acey_s0590.g390</name>
    <name evidence="2" type="ORF">Y032_0590g390</name>
</gene>
<organism evidence="2 3">
    <name type="scientific">Ancylostoma ceylanicum</name>
    <dbReference type="NCBI Taxonomy" id="53326"/>
    <lineage>
        <taxon>Eukaryota</taxon>
        <taxon>Metazoa</taxon>
        <taxon>Ecdysozoa</taxon>
        <taxon>Nematoda</taxon>
        <taxon>Chromadorea</taxon>
        <taxon>Rhabditida</taxon>
        <taxon>Rhabditina</taxon>
        <taxon>Rhabditomorpha</taxon>
        <taxon>Strongyloidea</taxon>
        <taxon>Ancylostomatidae</taxon>
        <taxon>Ancylostomatinae</taxon>
        <taxon>Ancylostoma</taxon>
    </lineage>
</organism>
<name>A0A016WM68_9BILA</name>
<evidence type="ECO:0000313" key="2">
    <source>
        <dbReference type="EMBL" id="EYC40914.1"/>
    </source>
</evidence>
<evidence type="ECO:0000256" key="1">
    <source>
        <dbReference type="SAM" id="MobiDB-lite"/>
    </source>
</evidence>
<evidence type="ECO:0000313" key="3">
    <source>
        <dbReference type="Proteomes" id="UP000024635"/>
    </source>
</evidence>
<reference evidence="3" key="1">
    <citation type="journal article" date="2015" name="Nat. Genet.">
        <title>The genome and transcriptome of the zoonotic hookworm Ancylostoma ceylanicum identify infection-specific gene families.</title>
        <authorList>
            <person name="Schwarz E.M."/>
            <person name="Hu Y."/>
            <person name="Antoshechkin I."/>
            <person name="Miller M.M."/>
            <person name="Sternberg P.W."/>
            <person name="Aroian R.V."/>
        </authorList>
    </citation>
    <scope>NUCLEOTIDE SEQUENCE</scope>
    <source>
        <strain evidence="3">HY135</strain>
    </source>
</reference>
<keyword evidence="3" id="KW-1185">Reference proteome</keyword>
<dbReference type="OrthoDB" id="8193306at2759"/>
<dbReference type="Proteomes" id="UP000024635">
    <property type="component" value="Unassembled WGS sequence"/>
</dbReference>
<proteinExistence type="predicted"/>
<dbReference type="AlphaFoldDB" id="A0A016WM68"/>
<feature type="region of interest" description="Disordered" evidence="1">
    <location>
        <begin position="1"/>
        <end position="43"/>
    </location>
</feature>
<feature type="compositionally biased region" description="Basic and acidic residues" evidence="1">
    <location>
        <begin position="1"/>
        <end position="11"/>
    </location>
</feature>
<sequence>MSLRESGRRDAASIVGQVATASPEHATKFKKAKKREEEASSPKMMTSDAALALMLDLGLSANGYKDLRDNAREYGCNIYPPYYQVQESKQRCYPPEESVVVSDFHAEIRLQALFDHTCMRLCCMQEDVFKRFPSHKVRCKLLSKWGCDGSSEQSCYKQKIPEEKSDDCLFCVSLVPLLLVLETAGSTVIWKNPRASSTRYCRPVKLNFTKETSAVIRKEVERVQNEIGDLAETIVELYSGQNAVVKHELLLTMVDGKVCNALSCYDSSQRYYICGAWPKEMNDFRLPVRQENPATLGFGISPLQAWIRSMECILHIAYRIDVKKWAIRSVEDKKKVEERKKNRHSKEDIRVLQRREHSAKIFQRRQHNCKNNRY</sequence>